<protein>
    <recommendedName>
        <fullName evidence="3">Ig-like domain-containing protein</fullName>
    </recommendedName>
</protein>
<proteinExistence type="predicted"/>
<sequence length="201" mass="22247">MPELWCSVGPAVQRRQDCCCSAQCEGLPVCRCCWCFQLVHVCHIKTYVFMPKQFITVHLAAGIAQFLPCFPNTNLPISWRFSDKVLQPSLRHILLSQGLVVTPSFNDAGLYICETVEAVKGRVHRMAVVRYLVKVHNRYSPNRIQEIAISVSTAGVVMGALFMCRRCRQKFQNHVSCSNRGRDAGTEGTVATVAAGGEGGD</sequence>
<evidence type="ECO:0008006" key="3">
    <source>
        <dbReference type="Google" id="ProtNLM"/>
    </source>
</evidence>
<gene>
    <name evidence="1" type="ORF">GOODEAATRI_023166</name>
</gene>
<evidence type="ECO:0000313" key="1">
    <source>
        <dbReference type="EMBL" id="MEQ2182517.1"/>
    </source>
</evidence>
<dbReference type="Proteomes" id="UP001476798">
    <property type="component" value="Unassembled WGS sequence"/>
</dbReference>
<evidence type="ECO:0000313" key="2">
    <source>
        <dbReference type="Proteomes" id="UP001476798"/>
    </source>
</evidence>
<dbReference type="EMBL" id="JAHRIO010072425">
    <property type="protein sequence ID" value="MEQ2182517.1"/>
    <property type="molecule type" value="Genomic_DNA"/>
</dbReference>
<accession>A0ABV0PGM3</accession>
<name>A0ABV0PGM3_9TELE</name>
<keyword evidence="2" id="KW-1185">Reference proteome</keyword>
<comment type="caution">
    <text evidence="1">The sequence shown here is derived from an EMBL/GenBank/DDBJ whole genome shotgun (WGS) entry which is preliminary data.</text>
</comment>
<reference evidence="1 2" key="1">
    <citation type="submission" date="2021-06" db="EMBL/GenBank/DDBJ databases">
        <authorList>
            <person name="Palmer J.M."/>
        </authorList>
    </citation>
    <scope>NUCLEOTIDE SEQUENCE [LARGE SCALE GENOMIC DNA]</scope>
    <source>
        <strain evidence="1 2">GA_2019</strain>
        <tissue evidence="1">Muscle</tissue>
    </source>
</reference>
<organism evidence="1 2">
    <name type="scientific">Goodea atripinnis</name>
    <dbReference type="NCBI Taxonomy" id="208336"/>
    <lineage>
        <taxon>Eukaryota</taxon>
        <taxon>Metazoa</taxon>
        <taxon>Chordata</taxon>
        <taxon>Craniata</taxon>
        <taxon>Vertebrata</taxon>
        <taxon>Euteleostomi</taxon>
        <taxon>Actinopterygii</taxon>
        <taxon>Neopterygii</taxon>
        <taxon>Teleostei</taxon>
        <taxon>Neoteleostei</taxon>
        <taxon>Acanthomorphata</taxon>
        <taxon>Ovalentaria</taxon>
        <taxon>Atherinomorphae</taxon>
        <taxon>Cyprinodontiformes</taxon>
        <taxon>Goodeidae</taxon>
        <taxon>Goodea</taxon>
    </lineage>
</organism>